<comment type="similarity">
    <text evidence="1">Belongs to the ComF/GntX family.</text>
</comment>
<dbReference type="Gene3D" id="3.40.50.2020">
    <property type="match status" value="1"/>
</dbReference>
<comment type="caution">
    <text evidence="2">The sequence shown here is derived from an EMBL/GenBank/DDBJ whole genome shotgun (WGS) entry which is preliminary data.</text>
</comment>
<dbReference type="CDD" id="cd06223">
    <property type="entry name" value="PRTases_typeI"/>
    <property type="match status" value="1"/>
</dbReference>
<evidence type="ECO:0000313" key="2">
    <source>
        <dbReference type="EMBL" id="ERP31684.1"/>
    </source>
</evidence>
<sequence>MRLEERCFCDHCSKQVHTTSLYGERLETRGPIVRSYHFFPFTDEIRSLIHQLKYKGDRKCIERFLSEVETRIDWSFFAEADFLVPLPLHPYRQIKRGYNQAELVSRALSEITGVRTRTCMIRSRYTRTQTRKTKGERYRTMRNVFAPHPRLFCPEARLILIDDVLTTGATLESCAEAAASQGAQDIRACTVARVE</sequence>
<dbReference type="EMBL" id="ASJR01000010">
    <property type="protein sequence ID" value="ERP31684.1"/>
    <property type="molecule type" value="Genomic_DNA"/>
</dbReference>
<dbReference type="RefSeq" id="WP_022636807.1">
    <property type="nucleotide sequence ID" value="NZ_ASJR01000010.1"/>
</dbReference>
<dbReference type="InterPro" id="IPR029057">
    <property type="entry name" value="PRTase-like"/>
</dbReference>
<dbReference type="PANTHER" id="PTHR47505">
    <property type="entry name" value="DNA UTILIZATION PROTEIN YHGH"/>
    <property type="match status" value="1"/>
</dbReference>
<protein>
    <submittedName>
        <fullName evidence="2">Amidophosphoribosyl-transferase</fullName>
    </submittedName>
</protein>
<dbReference type="Proteomes" id="UP000017148">
    <property type="component" value="Unassembled WGS sequence"/>
</dbReference>
<dbReference type="SUPFAM" id="SSF53271">
    <property type="entry name" value="PRTase-like"/>
    <property type="match status" value="1"/>
</dbReference>
<dbReference type="InterPro" id="IPR051910">
    <property type="entry name" value="ComF/GntX_DNA_util-trans"/>
</dbReference>
<dbReference type="PANTHER" id="PTHR47505:SF1">
    <property type="entry name" value="DNA UTILIZATION PROTEIN YHGH"/>
    <property type="match status" value="1"/>
</dbReference>
<dbReference type="eggNOG" id="COG1040">
    <property type="taxonomic scope" value="Bacteria"/>
</dbReference>
<reference evidence="2 3" key="1">
    <citation type="journal article" date="2013" name="Environ. Microbiol.">
        <title>Genome analysis of Chitinivibrio alkaliphilus gen. nov., sp. nov., a novel extremely haloalkaliphilic anaerobic chitinolytic bacterium from the candidate phylum Termite Group 3.</title>
        <authorList>
            <person name="Sorokin D.Y."/>
            <person name="Gumerov V.M."/>
            <person name="Rakitin A.L."/>
            <person name="Beletsky A.V."/>
            <person name="Damste J.S."/>
            <person name="Muyzer G."/>
            <person name="Mardanov A.V."/>
            <person name="Ravin N.V."/>
        </authorList>
    </citation>
    <scope>NUCLEOTIDE SEQUENCE [LARGE SCALE GENOMIC DNA]</scope>
    <source>
        <strain evidence="2 3">ACht1</strain>
    </source>
</reference>
<dbReference type="GO" id="GO:0016740">
    <property type="term" value="F:transferase activity"/>
    <property type="evidence" value="ECO:0007669"/>
    <property type="project" value="UniProtKB-KW"/>
</dbReference>
<keyword evidence="2" id="KW-0808">Transferase</keyword>
<proteinExistence type="inferred from homology"/>
<evidence type="ECO:0000256" key="1">
    <source>
        <dbReference type="ARBA" id="ARBA00008007"/>
    </source>
</evidence>
<name>U7D585_9BACT</name>
<keyword evidence="3" id="KW-1185">Reference proteome</keyword>
<dbReference type="PATRIC" id="fig|1313304.3.peg.1279"/>
<dbReference type="AlphaFoldDB" id="U7D585"/>
<dbReference type="InterPro" id="IPR000836">
    <property type="entry name" value="PRTase_dom"/>
</dbReference>
<organism evidence="2 3">
    <name type="scientific">Chitinivibrio alkaliphilus ACht1</name>
    <dbReference type="NCBI Taxonomy" id="1313304"/>
    <lineage>
        <taxon>Bacteria</taxon>
        <taxon>Pseudomonadati</taxon>
        <taxon>Fibrobacterota</taxon>
        <taxon>Chitinivibrionia</taxon>
        <taxon>Chitinivibrionales</taxon>
        <taxon>Chitinivibrionaceae</taxon>
        <taxon>Chitinivibrio</taxon>
    </lineage>
</organism>
<gene>
    <name evidence="2" type="ORF">CALK_1343</name>
</gene>
<dbReference type="OrthoDB" id="9779910at2"/>
<dbReference type="STRING" id="1313304.CALK_1343"/>
<accession>U7D585</accession>
<evidence type="ECO:0000313" key="3">
    <source>
        <dbReference type="Proteomes" id="UP000017148"/>
    </source>
</evidence>